<sequence>MGLASWALSRIKKPLGVGFKVGKLIVNCVQTGPRPLSITEKVVIFLIGQKNGNAALALYVGKIIRGKIHSGRKAEQALTILSDHTSCDDGLVEHGDIVLALQSTILFTDSKALDARAGFFFVQILMEKQATDNRITRRYRTPEGFFNAAACLRDFYGSSNARKLIKEVREMGYDAGPDKRVVLVPIVLQIWHENCVSLRNDAIDFLLL</sequence>
<dbReference type="EMBL" id="HBIP01008626">
    <property type="protein sequence ID" value="CAE0489654.1"/>
    <property type="molecule type" value="Transcribed_RNA"/>
</dbReference>
<proteinExistence type="predicted"/>
<name>A0A7S3QQ32_DUNTE</name>
<protein>
    <submittedName>
        <fullName evidence="1">Uncharacterized protein</fullName>
    </submittedName>
</protein>
<gene>
    <name evidence="1" type="ORF">DTER00134_LOCUS4725</name>
</gene>
<organism evidence="1">
    <name type="scientific">Dunaliella tertiolecta</name>
    <name type="common">Green alga</name>
    <dbReference type="NCBI Taxonomy" id="3047"/>
    <lineage>
        <taxon>Eukaryota</taxon>
        <taxon>Viridiplantae</taxon>
        <taxon>Chlorophyta</taxon>
        <taxon>core chlorophytes</taxon>
        <taxon>Chlorophyceae</taxon>
        <taxon>CS clade</taxon>
        <taxon>Chlamydomonadales</taxon>
        <taxon>Dunaliellaceae</taxon>
        <taxon>Dunaliella</taxon>
    </lineage>
</organism>
<reference evidence="1" key="1">
    <citation type="submission" date="2021-01" db="EMBL/GenBank/DDBJ databases">
        <authorList>
            <person name="Corre E."/>
            <person name="Pelletier E."/>
            <person name="Niang G."/>
            <person name="Scheremetjew M."/>
            <person name="Finn R."/>
            <person name="Kale V."/>
            <person name="Holt S."/>
            <person name="Cochrane G."/>
            <person name="Meng A."/>
            <person name="Brown T."/>
            <person name="Cohen L."/>
        </authorList>
    </citation>
    <scope>NUCLEOTIDE SEQUENCE</scope>
    <source>
        <strain evidence="1">CCMP1320</strain>
    </source>
</reference>
<dbReference type="AlphaFoldDB" id="A0A7S3QQ32"/>
<accession>A0A7S3QQ32</accession>
<evidence type="ECO:0000313" key="1">
    <source>
        <dbReference type="EMBL" id="CAE0489654.1"/>
    </source>
</evidence>